<dbReference type="EMBL" id="SACQ01000001">
    <property type="protein sequence ID" value="RVU32853.1"/>
    <property type="molecule type" value="Genomic_DNA"/>
</dbReference>
<protein>
    <submittedName>
        <fullName evidence="1">DUF2256 domain-containing protein</fullName>
    </submittedName>
</protein>
<organism evidence="1 2">
    <name type="scientific">Neptunomonas marina</name>
    <dbReference type="NCBI Taxonomy" id="1815562"/>
    <lineage>
        <taxon>Bacteria</taxon>
        <taxon>Pseudomonadati</taxon>
        <taxon>Pseudomonadota</taxon>
        <taxon>Gammaproteobacteria</taxon>
        <taxon>Oceanospirillales</taxon>
        <taxon>Oceanospirillaceae</taxon>
        <taxon>Neptunomonas</taxon>
    </lineage>
</organism>
<evidence type="ECO:0000313" key="1">
    <source>
        <dbReference type="EMBL" id="RVU32853.1"/>
    </source>
</evidence>
<accession>A0A437QEN3</accession>
<dbReference type="Pfam" id="PF10013">
    <property type="entry name" value="DUF2256"/>
    <property type="match status" value="1"/>
</dbReference>
<name>A0A437QEN3_9GAMM</name>
<reference evidence="1 2" key="1">
    <citation type="submission" date="2019-01" db="EMBL/GenBank/DDBJ databases">
        <authorList>
            <person name="Chen W.-M."/>
        </authorList>
    </citation>
    <scope>NUCLEOTIDE SEQUENCE [LARGE SCALE GENOMIC DNA]</scope>
    <source>
        <strain evidence="1 2">HPM-16</strain>
    </source>
</reference>
<dbReference type="Proteomes" id="UP000282818">
    <property type="component" value="Unassembled WGS sequence"/>
</dbReference>
<evidence type="ECO:0000313" key="2">
    <source>
        <dbReference type="Proteomes" id="UP000282818"/>
    </source>
</evidence>
<dbReference type="AlphaFoldDB" id="A0A437QEN3"/>
<dbReference type="PIRSF" id="PIRSF037205">
    <property type="entry name" value="UCP037205"/>
    <property type="match status" value="1"/>
</dbReference>
<dbReference type="PANTHER" id="PTHR37463:SF1">
    <property type="entry name" value="DUF2256 DOMAIN-CONTAINING PROTEIN"/>
    <property type="match status" value="1"/>
</dbReference>
<dbReference type="PANTHER" id="PTHR37463">
    <property type="entry name" value="GSL3115 PROTEIN"/>
    <property type="match status" value="1"/>
</dbReference>
<proteinExistence type="predicted"/>
<keyword evidence="2" id="KW-1185">Reference proteome</keyword>
<sequence>MAHKKVNLPSKVCVRCGRPFSWRKKWQRVWGEVKYCSERCRREKRTCMAEDSWV</sequence>
<comment type="caution">
    <text evidence="1">The sequence shown here is derived from an EMBL/GenBank/DDBJ whole genome shotgun (WGS) entry which is preliminary data.</text>
</comment>
<gene>
    <name evidence="1" type="ORF">EOE65_04140</name>
</gene>
<dbReference type="InterPro" id="IPR017136">
    <property type="entry name" value="UCP037205"/>
</dbReference>